<comment type="caution">
    <text evidence="2">The sequence shown here is derived from an EMBL/GenBank/DDBJ whole genome shotgun (WGS) entry which is preliminary data.</text>
</comment>
<gene>
    <name evidence="2" type="ORF">GCM10023184_16880</name>
</gene>
<dbReference type="Proteomes" id="UP001501725">
    <property type="component" value="Unassembled WGS sequence"/>
</dbReference>
<evidence type="ECO:0008006" key="4">
    <source>
        <dbReference type="Google" id="ProtNLM"/>
    </source>
</evidence>
<sequence>MRKLRHYTTLVLLTGVLGTAQAQDIHFSQFYETPLFRNPALAGIVNGDYRVQAVYRSQWNSISNAYKTISANAEYKLQVGGGDNYATLGMQLFHDEAGSSGMKTTHVLPAINFHKSISGTRNLYLSAGFMGGVVQRTIDRSKITTNNTYDNGTDGENLATNGYRYFDGSAGLSLNGDFGENADNSFLIGAAMHHLTRPKNSFYRSAAIEIKPKYVISGAVKLGMTENTNVVFHGDYTMQDNFREIIAGLLYSIKFGPDFETPDVALSAGGFLRLNDALIPTVKLDYKGLSMGLSYDVNISKLKTSSYGQGGFELSLTFVGFTQRDNSSLNAMHCPRF</sequence>
<evidence type="ECO:0000313" key="3">
    <source>
        <dbReference type="Proteomes" id="UP001501725"/>
    </source>
</evidence>
<name>A0ABP8GNF0_9BACT</name>
<evidence type="ECO:0000256" key="1">
    <source>
        <dbReference type="SAM" id="SignalP"/>
    </source>
</evidence>
<accession>A0ABP8GNF0</accession>
<evidence type="ECO:0000313" key="2">
    <source>
        <dbReference type="EMBL" id="GAA4327596.1"/>
    </source>
</evidence>
<protein>
    <recommendedName>
        <fullName evidence="4">Type IX secretion system membrane protein PorP/SprF</fullName>
    </recommendedName>
</protein>
<feature type="signal peptide" evidence="1">
    <location>
        <begin position="1"/>
        <end position="22"/>
    </location>
</feature>
<organism evidence="2 3">
    <name type="scientific">Flaviaesturariibacter amylovorans</name>
    <dbReference type="NCBI Taxonomy" id="1084520"/>
    <lineage>
        <taxon>Bacteria</taxon>
        <taxon>Pseudomonadati</taxon>
        <taxon>Bacteroidota</taxon>
        <taxon>Chitinophagia</taxon>
        <taxon>Chitinophagales</taxon>
        <taxon>Chitinophagaceae</taxon>
        <taxon>Flaviaestuariibacter</taxon>
    </lineage>
</organism>
<dbReference type="RefSeq" id="WP_345255066.1">
    <property type="nucleotide sequence ID" value="NZ_BAABGY010000007.1"/>
</dbReference>
<feature type="chain" id="PRO_5045825264" description="Type IX secretion system membrane protein PorP/SprF" evidence="1">
    <location>
        <begin position="23"/>
        <end position="337"/>
    </location>
</feature>
<dbReference type="InterPro" id="IPR019861">
    <property type="entry name" value="PorP/SprF_Bacteroidetes"/>
</dbReference>
<dbReference type="EMBL" id="BAABGY010000007">
    <property type="protein sequence ID" value="GAA4327596.1"/>
    <property type="molecule type" value="Genomic_DNA"/>
</dbReference>
<dbReference type="NCBIfam" id="TIGR03519">
    <property type="entry name" value="T9SS_PorP_fam"/>
    <property type="match status" value="1"/>
</dbReference>
<proteinExistence type="predicted"/>
<keyword evidence="3" id="KW-1185">Reference proteome</keyword>
<reference evidence="3" key="1">
    <citation type="journal article" date="2019" name="Int. J. Syst. Evol. Microbiol.">
        <title>The Global Catalogue of Microorganisms (GCM) 10K type strain sequencing project: providing services to taxonomists for standard genome sequencing and annotation.</title>
        <authorList>
            <consortium name="The Broad Institute Genomics Platform"/>
            <consortium name="The Broad Institute Genome Sequencing Center for Infectious Disease"/>
            <person name="Wu L."/>
            <person name="Ma J."/>
        </authorList>
    </citation>
    <scope>NUCLEOTIDE SEQUENCE [LARGE SCALE GENOMIC DNA]</scope>
    <source>
        <strain evidence="3">JCM 17919</strain>
    </source>
</reference>
<dbReference type="Pfam" id="PF11751">
    <property type="entry name" value="PorP_SprF"/>
    <property type="match status" value="1"/>
</dbReference>
<keyword evidence="1" id="KW-0732">Signal</keyword>